<dbReference type="WBParaSite" id="ALUE_0000919101-mRNA-1">
    <property type="protein sequence ID" value="ALUE_0000919101-mRNA-1"/>
    <property type="gene ID" value="ALUE_0000919101"/>
</dbReference>
<proteinExistence type="predicted"/>
<evidence type="ECO:0000313" key="2">
    <source>
        <dbReference type="WBParaSite" id="ALUE_0000919101-mRNA-1"/>
    </source>
</evidence>
<reference evidence="2" key="1">
    <citation type="submission" date="2017-02" db="UniProtKB">
        <authorList>
            <consortium name="WormBaseParasite"/>
        </authorList>
    </citation>
    <scope>IDENTIFICATION</scope>
</reference>
<name>A0A0M3HZM9_ASCLU</name>
<dbReference type="Proteomes" id="UP000036681">
    <property type="component" value="Unplaced"/>
</dbReference>
<accession>A0A0M3HZM9</accession>
<evidence type="ECO:0000313" key="1">
    <source>
        <dbReference type="Proteomes" id="UP000036681"/>
    </source>
</evidence>
<keyword evidence="1" id="KW-1185">Reference proteome</keyword>
<sequence>MNEDAMERCNLPAIKKQIDVFLKARVADILVILEACSSVPMLEFKHFTAVQLKFRAVSVNFPVEISLSSLLEHSSSHKHHYIQLPTRNDFGIRRFAALKTIADNLTEHIIIVHPPANPPLIQPIELLIMCCQE</sequence>
<organism evidence="1 2">
    <name type="scientific">Ascaris lumbricoides</name>
    <name type="common">Giant roundworm</name>
    <dbReference type="NCBI Taxonomy" id="6252"/>
    <lineage>
        <taxon>Eukaryota</taxon>
        <taxon>Metazoa</taxon>
        <taxon>Ecdysozoa</taxon>
        <taxon>Nematoda</taxon>
        <taxon>Chromadorea</taxon>
        <taxon>Rhabditida</taxon>
        <taxon>Spirurina</taxon>
        <taxon>Ascaridomorpha</taxon>
        <taxon>Ascaridoidea</taxon>
        <taxon>Ascarididae</taxon>
        <taxon>Ascaris</taxon>
    </lineage>
</organism>
<protein>
    <submittedName>
        <fullName evidence="2">NR LBD domain-containing protein</fullName>
    </submittedName>
</protein>
<dbReference type="AlphaFoldDB" id="A0A0M3HZM9"/>